<organism evidence="1">
    <name type="scientific">uncultured Caudovirales phage</name>
    <dbReference type="NCBI Taxonomy" id="2100421"/>
    <lineage>
        <taxon>Viruses</taxon>
        <taxon>Duplodnaviria</taxon>
        <taxon>Heunggongvirae</taxon>
        <taxon>Uroviricota</taxon>
        <taxon>Caudoviricetes</taxon>
        <taxon>Peduoviridae</taxon>
        <taxon>Maltschvirus</taxon>
        <taxon>Maltschvirus maltsch</taxon>
    </lineage>
</organism>
<sequence>MSDEIDIASVQEEAYRAAALNRRHASLPSVGQCYACSEPVEGRLRFCDTECRDDWEKDEAARRRGGRLE</sequence>
<evidence type="ECO:0000313" key="3">
    <source>
        <dbReference type="EMBL" id="CAB4156945.1"/>
    </source>
</evidence>
<evidence type="ECO:0008006" key="4">
    <source>
        <dbReference type="Google" id="ProtNLM"/>
    </source>
</evidence>
<dbReference type="EMBL" id="LR796369">
    <property type="protein sequence ID" value="CAB4139912.1"/>
    <property type="molecule type" value="Genomic_DNA"/>
</dbReference>
<dbReference type="EMBL" id="LR796373">
    <property type="protein sequence ID" value="CAB4140474.1"/>
    <property type="molecule type" value="Genomic_DNA"/>
</dbReference>
<proteinExistence type="predicted"/>
<reference evidence="1" key="1">
    <citation type="submission" date="2020-04" db="EMBL/GenBank/DDBJ databases">
        <authorList>
            <person name="Chiriac C."/>
            <person name="Salcher M."/>
            <person name="Ghai R."/>
            <person name="Kavagutti S V."/>
        </authorList>
    </citation>
    <scope>NUCLEOTIDE SEQUENCE</scope>
</reference>
<gene>
    <name evidence="1" type="ORF">UFOVP356_6</name>
    <name evidence="2" type="ORF">UFOVP408_29</name>
    <name evidence="3" type="ORF">UFOVP676_44</name>
</gene>
<evidence type="ECO:0000313" key="1">
    <source>
        <dbReference type="EMBL" id="CAB4139912.1"/>
    </source>
</evidence>
<accession>A0A6J5M1B8</accession>
<evidence type="ECO:0000313" key="2">
    <source>
        <dbReference type="EMBL" id="CAB4140474.1"/>
    </source>
</evidence>
<protein>
    <recommendedName>
        <fullName evidence="4">DUF2116 family Zn-ribbon domain-containing protein</fullName>
    </recommendedName>
</protein>
<name>A0A6J5M1B8_9CAUD</name>
<dbReference type="EMBL" id="LR796646">
    <property type="protein sequence ID" value="CAB4156945.1"/>
    <property type="molecule type" value="Genomic_DNA"/>
</dbReference>